<gene>
    <name evidence="1" type="ORF">GCM10009827_029250</name>
</gene>
<reference evidence="1 2" key="1">
    <citation type="journal article" date="2019" name="Int. J. Syst. Evol. Microbiol.">
        <title>The Global Catalogue of Microorganisms (GCM) 10K type strain sequencing project: providing services to taxonomists for standard genome sequencing and annotation.</title>
        <authorList>
            <consortium name="The Broad Institute Genomics Platform"/>
            <consortium name="The Broad Institute Genome Sequencing Center for Infectious Disease"/>
            <person name="Wu L."/>
            <person name="Ma J."/>
        </authorList>
    </citation>
    <scope>NUCLEOTIDE SEQUENCE [LARGE SCALE GENOMIC DNA]</scope>
    <source>
        <strain evidence="1 2">JCM 15933</strain>
    </source>
</reference>
<protein>
    <submittedName>
        <fullName evidence="1">Aminoglycoside phosphotransferase family protein</fullName>
    </submittedName>
</protein>
<comment type="caution">
    <text evidence="1">The sequence shown here is derived from an EMBL/GenBank/DDBJ whole genome shotgun (WGS) entry which is preliminary data.</text>
</comment>
<dbReference type="InterPro" id="IPR011009">
    <property type="entry name" value="Kinase-like_dom_sf"/>
</dbReference>
<dbReference type="Proteomes" id="UP001501470">
    <property type="component" value="Unassembled WGS sequence"/>
</dbReference>
<evidence type="ECO:0000313" key="1">
    <source>
        <dbReference type="EMBL" id="GAA1512919.1"/>
    </source>
</evidence>
<accession>A0ABN2A7V5</accession>
<evidence type="ECO:0000313" key="2">
    <source>
        <dbReference type="Proteomes" id="UP001501470"/>
    </source>
</evidence>
<sequence>MVRILTTLSRNVTGVWGAEGERWLAGLPALLDGLAADWDLVLEAPYDLTFHYVAPVRQADGTPAVLKVGFELEVEAAALRAFDGRGAVRPLRFDATRGAILLEQVTPGHRLRDLVPADDPAAMAVLADLMRQLHVPPPASHGLPPVLSQVGALDRHRGPVPAGLVSQAAALMRSLCASASREAVLHGDLHHDNVLAGTRAPWLAIDPHGLVGDPGYEVGSILFNPHPDDRDPALTALVPARLRQLSAALGEPEDRLAAWGFVKAVLSSVWTADTGGPLTRALDVAHLLRPT</sequence>
<dbReference type="Pfam" id="PF04655">
    <property type="entry name" value="APH_6_hur"/>
    <property type="match status" value="1"/>
</dbReference>
<keyword evidence="2" id="KW-1185">Reference proteome</keyword>
<proteinExistence type="predicted"/>
<dbReference type="Gene3D" id="3.90.1200.10">
    <property type="match status" value="1"/>
</dbReference>
<dbReference type="RefSeq" id="WP_344502408.1">
    <property type="nucleotide sequence ID" value="NZ_BAAAQD010000005.1"/>
</dbReference>
<name>A0ABN2A7V5_9ACTN</name>
<organism evidence="1 2">
    <name type="scientific">Dactylosporangium maewongense</name>
    <dbReference type="NCBI Taxonomy" id="634393"/>
    <lineage>
        <taxon>Bacteria</taxon>
        <taxon>Bacillati</taxon>
        <taxon>Actinomycetota</taxon>
        <taxon>Actinomycetes</taxon>
        <taxon>Micromonosporales</taxon>
        <taxon>Micromonosporaceae</taxon>
        <taxon>Dactylosporangium</taxon>
    </lineage>
</organism>
<dbReference type="SUPFAM" id="SSF56112">
    <property type="entry name" value="Protein kinase-like (PK-like)"/>
    <property type="match status" value="1"/>
</dbReference>
<dbReference type="EMBL" id="BAAAQD010000005">
    <property type="protein sequence ID" value="GAA1512919.1"/>
    <property type="molecule type" value="Genomic_DNA"/>
</dbReference>
<dbReference type="InterPro" id="IPR006748">
    <property type="entry name" value="NH2Glyco/OHUrea_AB-resist_kin"/>
</dbReference>